<evidence type="ECO:0000256" key="9">
    <source>
        <dbReference type="HAMAP-Rule" id="MF_01808"/>
    </source>
</evidence>
<evidence type="ECO:0000256" key="7">
    <source>
        <dbReference type="ARBA" id="ARBA00023172"/>
    </source>
</evidence>
<dbReference type="InterPro" id="IPR023009">
    <property type="entry name" value="Tyrosine_recombinase_XerC/XerD"/>
</dbReference>
<dbReference type="Pfam" id="PF00589">
    <property type="entry name" value="Phage_integrase"/>
    <property type="match status" value="1"/>
</dbReference>
<keyword evidence="6 9" id="KW-0238">DNA-binding</keyword>
<evidence type="ECO:0000313" key="13">
    <source>
        <dbReference type="EMBL" id="ROZ61879.1"/>
    </source>
</evidence>
<comment type="function">
    <text evidence="9">Site-specific tyrosine recombinase, which acts by catalyzing the cutting and rejoining of the recombining DNA molecules. The XerC-XerD complex is essential to convert dimers of the bacterial chromosome into monomers to permit their segregation at cell division. It also contributes to the segregational stability of plasmids.</text>
</comment>
<comment type="subcellular location">
    <subcellularLocation>
        <location evidence="1 9">Cytoplasm</location>
    </subcellularLocation>
</comment>
<dbReference type="Proteomes" id="UP000270616">
    <property type="component" value="Unassembled WGS sequence"/>
</dbReference>
<keyword evidence="2 9" id="KW-0963">Cytoplasm</keyword>
<evidence type="ECO:0000313" key="14">
    <source>
        <dbReference type="Proteomes" id="UP000270616"/>
    </source>
</evidence>
<dbReference type="InterPro" id="IPR044068">
    <property type="entry name" value="CB"/>
</dbReference>
<feature type="domain" description="Core-binding (CB)" evidence="12">
    <location>
        <begin position="11"/>
        <end position="109"/>
    </location>
</feature>
<feature type="active site" evidence="9">
    <location>
        <position position="277"/>
    </location>
</feature>
<keyword evidence="3 9" id="KW-0132">Cell division</keyword>
<dbReference type="InterPro" id="IPR002104">
    <property type="entry name" value="Integrase_catalytic"/>
</dbReference>
<dbReference type="InterPro" id="IPR050090">
    <property type="entry name" value="Tyrosine_recombinase_XerCD"/>
</dbReference>
<dbReference type="SUPFAM" id="SSF47823">
    <property type="entry name" value="lambda integrase-like, N-terminal domain"/>
    <property type="match status" value="1"/>
</dbReference>
<comment type="similarity">
    <text evidence="9">Belongs to the 'phage' integrase family. XerC subfamily.</text>
</comment>
<dbReference type="GO" id="GO:0005737">
    <property type="term" value="C:cytoplasm"/>
    <property type="evidence" value="ECO:0007669"/>
    <property type="project" value="UniProtKB-SubCell"/>
</dbReference>
<feature type="active site" evidence="9">
    <location>
        <position position="274"/>
    </location>
</feature>
<dbReference type="PANTHER" id="PTHR30349">
    <property type="entry name" value="PHAGE INTEGRASE-RELATED"/>
    <property type="match status" value="1"/>
</dbReference>
<feature type="region of interest" description="Disordered" evidence="10">
    <location>
        <begin position="115"/>
        <end position="135"/>
    </location>
</feature>
<comment type="subunit">
    <text evidence="9">Forms a cyclic heterotetrameric complex composed of two molecules of XerC and two molecules of XerD.</text>
</comment>
<dbReference type="SUPFAM" id="SSF56349">
    <property type="entry name" value="DNA breaking-rejoining enzymes"/>
    <property type="match status" value="1"/>
</dbReference>
<evidence type="ECO:0000256" key="6">
    <source>
        <dbReference type="ARBA" id="ARBA00023125"/>
    </source>
</evidence>
<dbReference type="GO" id="GO:0007059">
    <property type="term" value="P:chromosome segregation"/>
    <property type="evidence" value="ECO:0007669"/>
    <property type="project" value="UniProtKB-UniRule"/>
</dbReference>
<evidence type="ECO:0000256" key="5">
    <source>
        <dbReference type="ARBA" id="ARBA00022908"/>
    </source>
</evidence>
<dbReference type="EMBL" id="RKMF01000017">
    <property type="protein sequence ID" value="ROZ61879.1"/>
    <property type="molecule type" value="Genomic_DNA"/>
</dbReference>
<dbReference type="HAMAP" id="MF_01808">
    <property type="entry name" value="Recomb_XerC_XerD"/>
    <property type="match status" value="1"/>
</dbReference>
<dbReference type="Gene3D" id="1.10.150.130">
    <property type="match status" value="1"/>
</dbReference>
<keyword evidence="14" id="KW-1185">Reference proteome</keyword>
<feature type="domain" description="Tyr recombinase" evidence="11">
    <location>
        <begin position="130"/>
        <end position="322"/>
    </location>
</feature>
<dbReference type="GO" id="GO:0006313">
    <property type="term" value="P:DNA transposition"/>
    <property type="evidence" value="ECO:0007669"/>
    <property type="project" value="UniProtKB-UniRule"/>
</dbReference>
<evidence type="ECO:0000256" key="10">
    <source>
        <dbReference type="SAM" id="MobiDB-lite"/>
    </source>
</evidence>
<dbReference type="GO" id="GO:0051301">
    <property type="term" value="P:cell division"/>
    <property type="evidence" value="ECO:0007669"/>
    <property type="project" value="UniProtKB-KW"/>
</dbReference>
<keyword evidence="4 9" id="KW-0159">Chromosome partition</keyword>
<feature type="active site" evidence="9">
    <location>
        <position position="300"/>
    </location>
</feature>
<dbReference type="GO" id="GO:0003677">
    <property type="term" value="F:DNA binding"/>
    <property type="evidence" value="ECO:0007669"/>
    <property type="project" value="UniProtKB-UniRule"/>
</dbReference>
<comment type="caution">
    <text evidence="13">The sequence shown here is derived from an EMBL/GenBank/DDBJ whole genome shotgun (WGS) entry which is preliminary data.</text>
</comment>
<dbReference type="InterPro" id="IPR004107">
    <property type="entry name" value="Integrase_SAM-like_N"/>
</dbReference>
<dbReference type="GO" id="GO:0009037">
    <property type="term" value="F:tyrosine-based site-specific recombinase activity"/>
    <property type="evidence" value="ECO:0007669"/>
    <property type="project" value="UniProtKB-UniRule"/>
</dbReference>
<keyword evidence="8 9" id="KW-0131">Cell cycle</keyword>
<evidence type="ECO:0000256" key="8">
    <source>
        <dbReference type="ARBA" id="ARBA00023306"/>
    </source>
</evidence>
<sequence>MRGTQRPPATGKHQDLLRDFADHLSLERSRSAATVAAYTGDVGSLLSFASDLMDDGDQQAGQTPGPSDLDLIDLDVIRAWLAQRLTQGSSASSAARRTSALRTFFAWTTATGRTSTNPTLRLTSPKRGSHLPDTVSPRDLQEIAQDLAARSDSTDLEPRDLAVAARDRVIVELLWATGVRVSELAGLDLPDLNLERRTMRVTGKGDKQRTVPFGGPADHAVRLWLSRRDHLAGSGSGAAFLLGTRGKRMGVRQIRDVVNRELGRRPDVSATGPHALRHSAATHLLDGGADLRSVQELLGHESVSTTQIYTHVSVDRLGAAFQQAHPRA</sequence>
<evidence type="ECO:0000256" key="3">
    <source>
        <dbReference type="ARBA" id="ARBA00022618"/>
    </source>
</evidence>
<evidence type="ECO:0000259" key="12">
    <source>
        <dbReference type="PROSITE" id="PS51900"/>
    </source>
</evidence>
<dbReference type="InterPro" id="IPR010998">
    <property type="entry name" value="Integrase_recombinase_N"/>
</dbReference>
<gene>
    <name evidence="9" type="primary">xerC</name>
    <name evidence="13" type="ORF">EDL96_12045</name>
</gene>
<dbReference type="InterPro" id="IPR013762">
    <property type="entry name" value="Integrase-like_cat_sf"/>
</dbReference>
<dbReference type="PROSITE" id="PS51898">
    <property type="entry name" value="TYR_RECOMBINASE"/>
    <property type="match status" value="1"/>
</dbReference>
<proteinExistence type="inferred from homology"/>
<dbReference type="Gene3D" id="1.10.443.10">
    <property type="entry name" value="Intergrase catalytic core"/>
    <property type="match status" value="1"/>
</dbReference>
<keyword evidence="5 9" id="KW-0229">DNA integration</keyword>
<accession>A0A3N3ZMI4</accession>
<evidence type="ECO:0000256" key="2">
    <source>
        <dbReference type="ARBA" id="ARBA00022490"/>
    </source>
</evidence>
<evidence type="ECO:0000259" key="11">
    <source>
        <dbReference type="PROSITE" id="PS51898"/>
    </source>
</evidence>
<feature type="active site" evidence="9">
    <location>
        <position position="180"/>
    </location>
</feature>
<dbReference type="InterPro" id="IPR011010">
    <property type="entry name" value="DNA_brk_join_enz"/>
</dbReference>
<organism evidence="13 14">
    <name type="scientific">Kocuria soli</name>
    <dbReference type="NCBI Taxonomy" id="2485125"/>
    <lineage>
        <taxon>Bacteria</taxon>
        <taxon>Bacillati</taxon>
        <taxon>Actinomycetota</taxon>
        <taxon>Actinomycetes</taxon>
        <taxon>Micrococcales</taxon>
        <taxon>Micrococcaceae</taxon>
        <taxon>Kocuria</taxon>
    </lineage>
</organism>
<evidence type="ECO:0000256" key="1">
    <source>
        <dbReference type="ARBA" id="ARBA00004496"/>
    </source>
</evidence>
<dbReference type="AlphaFoldDB" id="A0A3N3ZMI4"/>
<protein>
    <recommendedName>
        <fullName evidence="9">Tyrosine recombinase XerC</fullName>
    </recommendedName>
</protein>
<dbReference type="PROSITE" id="PS51900">
    <property type="entry name" value="CB"/>
    <property type="match status" value="1"/>
</dbReference>
<name>A0A3N3ZMI4_9MICC</name>
<dbReference type="CDD" id="cd00798">
    <property type="entry name" value="INT_XerDC_C"/>
    <property type="match status" value="1"/>
</dbReference>
<evidence type="ECO:0000256" key="4">
    <source>
        <dbReference type="ARBA" id="ARBA00022829"/>
    </source>
</evidence>
<feature type="active site" description="O-(3'-phospho-DNA)-tyrosine intermediate" evidence="9">
    <location>
        <position position="309"/>
    </location>
</feature>
<dbReference type="Pfam" id="PF02899">
    <property type="entry name" value="Phage_int_SAM_1"/>
    <property type="match status" value="1"/>
</dbReference>
<reference evidence="13 14" key="1">
    <citation type="submission" date="2018-10" db="EMBL/GenBank/DDBJ databases">
        <title>Kocuria sp. M5W7-7, whole genome shotgun sequence.</title>
        <authorList>
            <person name="Tuo L."/>
        </authorList>
    </citation>
    <scope>NUCLEOTIDE SEQUENCE [LARGE SCALE GENOMIC DNA]</scope>
    <source>
        <strain evidence="13 14">M5W7-7</strain>
    </source>
</reference>
<keyword evidence="7 9" id="KW-0233">DNA recombination</keyword>
<dbReference type="OrthoDB" id="9801717at2"/>
<dbReference type="PANTHER" id="PTHR30349:SF77">
    <property type="entry name" value="TYROSINE RECOMBINASE XERC"/>
    <property type="match status" value="1"/>
</dbReference>
<feature type="active site" evidence="9">
    <location>
        <position position="204"/>
    </location>
</feature>